<accession>A0A8T8S9P3</accession>
<dbReference type="EMBL" id="LWDF02002626">
    <property type="protein sequence ID" value="KAE8235683.1"/>
    <property type="molecule type" value="Genomic_DNA"/>
</dbReference>
<evidence type="ECO:0000256" key="1">
    <source>
        <dbReference type="SAM" id="MobiDB-lite"/>
    </source>
</evidence>
<reference evidence="2" key="1">
    <citation type="submission" date="2016-04" db="EMBL/GenBank/DDBJ databases">
        <authorList>
            <person name="Nguyen H.D."/>
            <person name="Samba Siva P."/>
            <person name="Cullis J."/>
            <person name="Levesque C.A."/>
            <person name="Hambleton S."/>
        </authorList>
    </citation>
    <scope>NUCLEOTIDE SEQUENCE</scope>
    <source>
        <strain evidence="2">DAOMC 236416</strain>
    </source>
</reference>
<feature type="compositionally biased region" description="Low complexity" evidence="1">
    <location>
        <begin position="22"/>
        <end position="35"/>
    </location>
</feature>
<gene>
    <name evidence="2" type="ORF">A4X13_0g9412</name>
</gene>
<feature type="region of interest" description="Disordered" evidence="1">
    <location>
        <begin position="115"/>
        <end position="230"/>
    </location>
</feature>
<proteinExistence type="predicted"/>
<keyword evidence="3" id="KW-1185">Reference proteome</keyword>
<sequence>MHQYLGEIDESHPDYWIPEEGSPSSTSPVSSPSQPQAQTHSHLVCADLTCPACVSKTTTASPQPTALDKLPSLEARLSKVIPLLDRIEKVLPQTITRLEETLPSLQARIESLEAFQKRSSPQQQAPRSSYPSAKPRPSERSRNYSKRERRSASPDPRPTTRQRDYYQPADTYRPREDRDTSVEFVRIERRTLQERLRPTPEQQQRRRRNRQDDIEQVSNRLTQVDLDRVD</sequence>
<reference evidence="2" key="2">
    <citation type="journal article" date="2019" name="IMA Fungus">
        <title>Genome sequencing and comparison of five Tilletia species to identify candidate genes for the detection of regulated species infecting wheat.</title>
        <authorList>
            <person name="Nguyen H.D.T."/>
            <person name="Sultana T."/>
            <person name="Kesanakurti P."/>
            <person name="Hambleton S."/>
        </authorList>
    </citation>
    <scope>NUCLEOTIDE SEQUENCE</scope>
    <source>
        <strain evidence="2">DAOMC 236416</strain>
    </source>
</reference>
<evidence type="ECO:0000313" key="3">
    <source>
        <dbReference type="Proteomes" id="UP000077521"/>
    </source>
</evidence>
<evidence type="ECO:0000313" key="2">
    <source>
        <dbReference type="EMBL" id="KAE8235683.1"/>
    </source>
</evidence>
<name>A0A8T8S9P3_9BASI</name>
<feature type="region of interest" description="Disordered" evidence="1">
    <location>
        <begin position="1"/>
        <end position="40"/>
    </location>
</feature>
<feature type="compositionally biased region" description="Basic and acidic residues" evidence="1">
    <location>
        <begin position="136"/>
        <end position="152"/>
    </location>
</feature>
<comment type="caution">
    <text evidence="2">The sequence shown here is derived from an EMBL/GenBank/DDBJ whole genome shotgun (WGS) entry which is preliminary data.</text>
</comment>
<protein>
    <submittedName>
        <fullName evidence="2">Uncharacterized protein</fullName>
    </submittedName>
</protein>
<dbReference type="AlphaFoldDB" id="A0A8T8S9P3"/>
<dbReference type="Proteomes" id="UP000077521">
    <property type="component" value="Unassembled WGS sequence"/>
</dbReference>
<feature type="compositionally biased region" description="Low complexity" evidence="1">
    <location>
        <begin position="118"/>
        <end position="133"/>
    </location>
</feature>
<feature type="compositionally biased region" description="Basic and acidic residues" evidence="1">
    <location>
        <begin position="172"/>
        <end position="198"/>
    </location>
</feature>
<organism evidence="2 3">
    <name type="scientific">Tilletia indica</name>
    <dbReference type="NCBI Taxonomy" id="43049"/>
    <lineage>
        <taxon>Eukaryota</taxon>
        <taxon>Fungi</taxon>
        <taxon>Dikarya</taxon>
        <taxon>Basidiomycota</taxon>
        <taxon>Ustilaginomycotina</taxon>
        <taxon>Exobasidiomycetes</taxon>
        <taxon>Tilletiales</taxon>
        <taxon>Tilletiaceae</taxon>
        <taxon>Tilletia</taxon>
    </lineage>
</organism>